<evidence type="ECO:0000313" key="3">
    <source>
        <dbReference type="EMBL" id="MBC8576461.1"/>
    </source>
</evidence>
<dbReference type="Proteomes" id="UP000658131">
    <property type="component" value="Unassembled WGS sequence"/>
</dbReference>
<feature type="transmembrane region" description="Helical" evidence="1">
    <location>
        <begin position="445"/>
        <end position="463"/>
    </location>
</feature>
<keyword evidence="1" id="KW-0812">Transmembrane</keyword>
<keyword evidence="1" id="KW-1133">Transmembrane helix</keyword>
<proteinExistence type="predicted"/>
<feature type="transmembrane region" description="Helical" evidence="1">
    <location>
        <begin position="592"/>
        <end position="619"/>
    </location>
</feature>
<protein>
    <submittedName>
        <fullName evidence="3">TRAP transporter fused permease subunit</fullName>
    </submittedName>
</protein>
<organism evidence="3 4">
    <name type="scientific">Yanshouia hominis</name>
    <dbReference type="NCBI Taxonomy" id="2763673"/>
    <lineage>
        <taxon>Bacteria</taxon>
        <taxon>Bacillati</taxon>
        <taxon>Bacillota</taxon>
        <taxon>Clostridia</taxon>
        <taxon>Eubacteriales</taxon>
        <taxon>Oscillospiraceae</taxon>
        <taxon>Yanshouia</taxon>
    </lineage>
</organism>
<evidence type="ECO:0000259" key="2">
    <source>
        <dbReference type="Pfam" id="PF06808"/>
    </source>
</evidence>
<gene>
    <name evidence="3" type="ORF">H8717_08590</name>
</gene>
<dbReference type="InterPro" id="IPR010656">
    <property type="entry name" value="DctM"/>
</dbReference>
<feature type="transmembrane region" description="Helical" evidence="1">
    <location>
        <begin position="67"/>
        <end position="88"/>
    </location>
</feature>
<sequence>MAKNTNGNLANRLFPLVAVAMCIFHLYTVVQPSLDTVQQQSIHLCFALVLVFLNCMSIKDGKAPKKLFLIIDTVLLAASVYSLVYILVKQKTLVIKIGTYTANDLLVGALLIFVLFVATYRTFGKALPILVGIFFLYGHFGYLVPGTLYHAGISWPRLVVGVTTNLAGVFGTVLEVSSTYIVLFMIFGGLLDASGAGNFFIQFAMSVGGKSRSGAAQAAVISSGLVGSINGSAVANVASTGVFTIPLMKDRGYEPSFAGAVEACASTGGMIMPPVMGVAAFVMAGITGIPYAKIALAALVPALLYYITISFSVHLRALKNGFQPLPDEKIPNLKKVLIDGGHFSAPLVCIVVLMVRGMSVMRAAFFGCVCLVVAVAIRETIRDHRYLAKKDFYVMIYEGFVSGAKSAMSVAAACAAMGIMTQIIINTGMATKIVFLIKSLAGEQMFTALLLTCAISIFFGMGVPTTASYVLVASLGAPVLIELGYPTLAVHLFIYYYAILANITPPIASAALVASQIAKAPYMSTGWTAVRLGLPGFLLPFLFVYHPELLLEGTVLSCASVIVSCVLGLFCMAVFFEGYFFTRLNWAERIAIAIASFLLVKPGTYSDLIGLAIFLLLLFEQRTKKAKLAAVDKA</sequence>
<evidence type="ECO:0000256" key="1">
    <source>
        <dbReference type="SAM" id="Phobius"/>
    </source>
</evidence>
<feature type="transmembrane region" description="Helical" evidence="1">
    <location>
        <begin position="336"/>
        <end position="355"/>
    </location>
</feature>
<dbReference type="InterPro" id="IPR011853">
    <property type="entry name" value="TRAP_DctM-Dct_fused"/>
</dbReference>
<feature type="transmembrane region" description="Helical" evidence="1">
    <location>
        <begin position="294"/>
        <end position="315"/>
    </location>
</feature>
<keyword evidence="1" id="KW-0472">Membrane</keyword>
<feature type="transmembrane region" description="Helical" evidence="1">
    <location>
        <begin position="494"/>
        <end position="514"/>
    </location>
</feature>
<feature type="transmembrane region" description="Helical" evidence="1">
    <location>
        <begin position="402"/>
        <end position="425"/>
    </location>
</feature>
<feature type="transmembrane region" description="Helical" evidence="1">
    <location>
        <begin position="361"/>
        <end position="381"/>
    </location>
</feature>
<reference evidence="3 4" key="1">
    <citation type="submission" date="2020-08" db="EMBL/GenBank/DDBJ databases">
        <title>Genome public.</title>
        <authorList>
            <person name="Liu C."/>
            <person name="Sun Q."/>
        </authorList>
    </citation>
    <scope>NUCLEOTIDE SEQUENCE [LARGE SCALE GENOMIC DNA]</scope>
    <source>
        <strain evidence="3 4">BX1</strain>
    </source>
</reference>
<dbReference type="PANTHER" id="PTHR43849:SF2">
    <property type="entry name" value="BLL3936 PROTEIN"/>
    <property type="match status" value="1"/>
</dbReference>
<name>A0ABR7NJ78_9FIRM</name>
<feature type="domain" description="TRAP C4-dicarboxylate transport system permease DctM subunit" evidence="2">
    <location>
        <begin position="111"/>
        <end position="549"/>
    </location>
</feature>
<dbReference type="Pfam" id="PF06808">
    <property type="entry name" value="DctM"/>
    <property type="match status" value="1"/>
</dbReference>
<dbReference type="RefSeq" id="WP_262399984.1">
    <property type="nucleotide sequence ID" value="NZ_JACRTB010000011.1"/>
</dbReference>
<feature type="transmembrane region" description="Helical" evidence="1">
    <location>
        <begin position="12"/>
        <end position="30"/>
    </location>
</feature>
<dbReference type="NCBIfam" id="TIGR02123">
    <property type="entry name" value="TRAP_fused"/>
    <property type="match status" value="1"/>
</dbReference>
<feature type="transmembrane region" description="Helical" evidence="1">
    <location>
        <begin position="180"/>
        <end position="201"/>
    </location>
</feature>
<feature type="transmembrane region" description="Helical" evidence="1">
    <location>
        <begin position="100"/>
        <end position="120"/>
    </location>
</feature>
<feature type="transmembrane region" description="Helical" evidence="1">
    <location>
        <begin position="42"/>
        <end position="61"/>
    </location>
</feature>
<keyword evidence="4" id="KW-1185">Reference proteome</keyword>
<evidence type="ECO:0000313" key="4">
    <source>
        <dbReference type="Proteomes" id="UP000658131"/>
    </source>
</evidence>
<accession>A0ABR7NJ78</accession>
<feature type="transmembrane region" description="Helical" evidence="1">
    <location>
        <begin position="257"/>
        <end position="282"/>
    </location>
</feature>
<comment type="caution">
    <text evidence="3">The sequence shown here is derived from an EMBL/GenBank/DDBJ whole genome shotgun (WGS) entry which is preliminary data.</text>
</comment>
<feature type="transmembrane region" description="Helical" evidence="1">
    <location>
        <begin position="553"/>
        <end position="580"/>
    </location>
</feature>
<dbReference type="EMBL" id="JACRTB010000011">
    <property type="protein sequence ID" value="MBC8576461.1"/>
    <property type="molecule type" value="Genomic_DNA"/>
</dbReference>
<feature type="transmembrane region" description="Helical" evidence="1">
    <location>
        <begin position="126"/>
        <end position="143"/>
    </location>
</feature>
<dbReference type="PANTHER" id="PTHR43849">
    <property type="entry name" value="BLL3936 PROTEIN"/>
    <property type="match status" value="1"/>
</dbReference>
<feature type="transmembrane region" description="Helical" evidence="1">
    <location>
        <begin position="526"/>
        <end position="547"/>
    </location>
</feature>